<dbReference type="KEGG" id="tig:THII_1061"/>
<dbReference type="GO" id="GO:0008168">
    <property type="term" value="F:methyltransferase activity"/>
    <property type="evidence" value="ECO:0007669"/>
    <property type="project" value="UniProtKB-KW"/>
</dbReference>
<keyword evidence="1" id="KW-0489">Methyltransferase</keyword>
<dbReference type="GO" id="GO:0032259">
    <property type="term" value="P:methylation"/>
    <property type="evidence" value="ECO:0007669"/>
    <property type="project" value="UniProtKB-KW"/>
</dbReference>
<dbReference type="STRING" id="40754.THII_1061"/>
<evidence type="ECO:0000313" key="2">
    <source>
        <dbReference type="Proteomes" id="UP000031623"/>
    </source>
</evidence>
<protein>
    <submittedName>
        <fullName evidence="1">Methyltransferase type 11</fullName>
    </submittedName>
</protein>
<dbReference type="HOGENOM" id="CLU_077382_0_0_6"/>
<dbReference type="Pfam" id="PF13489">
    <property type="entry name" value="Methyltransf_23"/>
    <property type="match status" value="1"/>
</dbReference>
<proteinExistence type="predicted"/>
<dbReference type="SUPFAM" id="SSF53335">
    <property type="entry name" value="S-adenosyl-L-methionine-dependent methyltransferases"/>
    <property type="match status" value="1"/>
</dbReference>
<dbReference type="EMBL" id="AP014633">
    <property type="protein sequence ID" value="BAP55358.1"/>
    <property type="molecule type" value="Genomic_DNA"/>
</dbReference>
<keyword evidence="2" id="KW-1185">Reference proteome</keyword>
<name>A0A090ACC6_9GAMM</name>
<dbReference type="Gene3D" id="3.40.50.150">
    <property type="entry name" value="Vaccinia Virus protein VP39"/>
    <property type="match status" value="1"/>
</dbReference>
<dbReference type="PANTHER" id="PTHR43861">
    <property type="entry name" value="TRANS-ACONITATE 2-METHYLTRANSFERASE-RELATED"/>
    <property type="match status" value="1"/>
</dbReference>
<reference evidence="1 2" key="1">
    <citation type="journal article" date="2014" name="ISME J.">
        <title>Ecophysiology of Thioploca ingrica as revealed by the complete genome sequence supplemented with proteomic evidence.</title>
        <authorList>
            <person name="Kojima H."/>
            <person name="Ogura Y."/>
            <person name="Yamamoto N."/>
            <person name="Togashi T."/>
            <person name="Mori H."/>
            <person name="Watanabe T."/>
            <person name="Nemoto F."/>
            <person name="Kurokawa K."/>
            <person name="Hayashi T."/>
            <person name="Fukui M."/>
        </authorList>
    </citation>
    <scope>NUCLEOTIDE SEQUENCE [LARGE SCALE GENOMIC DNA]</scope>
</reference>
<dbReference type="OrthoDB" id="5123492at2"/>
<dbReference type="AlphaFoldDB" id="A0A090ACC6"/>
<organism evidence="1 2">
    <name type="scientific">Thioploca ingrica</name>
    <dbReference type="NCBI Taxonomy" id="40754"/>
    <lineage>
        <taxon>Bacteria</taxon>
        <taxon>Pseudomonadati</taxon>
        <taxon>Pseudomonadota</taxon>
        <taxon>Gammaproteobacteria</taxon>
        <taxon>Thiotrichales</taxon>
        <taxon>Thiotrichaceae</taxon>
        <taxon>Thioploca</taxon>
    </lineage>
</organism>
<sequence>MKNVNCPFCGSKTIKEIKAIISPFNQKKYKLMNCFECELQFFTPLIFENVYESETIKEYANFHKGRIIFPPWTKETIRVLRNLSINLNDKKILEIGGGDGINYTALNEIYSIETKNYYVVELDSKSVEQCKARGLTNIINSAFGPKTVSKINGKFDVVLLLEVLEHQINPKEFIKLVFNLVAQNGIVVITVPNRERFFINYDEFQGDLPPHHFLRFNKTFFRKNFASSLYYLKDFSHQFKIKNFREAALKLTSIFKVNRKGWVLFVPFIPIIKLVMGIMAKIKGEGIIVILKKNDHFQK</sequence>
<accession>A0A090ACC6</accession>
<evidence type="ECO:0000313" key="1">
    <source>
        <dbReference type="EMBL" id="BAP55358.1"/>
    </source>
</evidence>
<dbReference type="Proteomes" id="UP000031623">
    <property type="component" value="Chromosome"/>
</dbReference>
<keyword evidence="1" id="KW-0808">Transferase</keyword>
<dbReference type="CDD" id="cd02440">
    <property type="entry name" value="AdoMet_MTases"/>
    <property type="match status" value="1"/>
</dbReference>
<dbReference type="InterPro" id="IPR029063">
    <property type="entry name" value="SAM-dependent_MTases_sf"/>
</dbReference>
<dbReference type="PANTHER" id="PTHR43861:SF6">
    <property type="entry name" value="METHYLTRANSFERASE TYPE 11"/>
    <property type="match status" value="1"/>
</dbReference>
<gene>
    <name evidence="1" type="ORF">THII_1061</name>
</gene>